<evidence type="ECO:0000313" key="5">
    <source>
        <dbReference type="WBParaSite" id="PDA_v2.g12247.t1"/>
    </source>
</evidence>
<evidence type="ECO:0000313" key="4">
    <source>
        <dbReference type="Proteomes" id="UP000887578"/>
    </source>
</evidence>
<dbReference type="WBParaSite" id="PDA_v2.g12247.t1">
    <property type="protein sequence ID" value="PDA_v2.g12247.t1"/>
    <property type="gene ID" value="PDA_v2.g12247"/>
</dbReference>
<sequence length="115" mass="13263">MKALIFSLFVFAVLILNVNGDFESKNDLVKNTWMNEYNKPTQNEKIRPKREMPRHWCGVRFLKAMSKICNECIKSPPSSILKRSIADGKVTDMSEFSAHCCKFGCDMDDLKQFCC</sequence>
<dbReference type="AlphaFoldDB" id="A0A914P319"/>
<name>A0A914P319_9BILA</name>
<dbReference type="SUPFAM" id="SSF56994">
    <property type="entry name" value="Insulin-like"/>
    <property type="match status" value="1"/>
</dbReference>
<feature type="chain" id="PRO_5037640454" evidence="3">
    <location>
        <begin position="21"/>
        <end position="115"/>
    </location>
</feature>
<evidence type="ECO:0000256" key="3">
    <source>
        <dbReference type="SAM" id="SignalP"/>
    </source>
</evidence>
<proteinExistence type="inferred from homology"/>
<organism evidence="4 5">
    <name type="scientific">Panagrolaimus davidi</name>
    <dbReference type="NCBI Taxonomy" id="227884"/>
    <lineage>
        <taxon>Eukaryota</taxon>
        <taxon>Metazoa</taxon>
        <taxon>Ecdysozoa</taxon>
        <taxon>Nematoda</taxon>
        <taxon>Chromadorea</taxon>
        <taxon>Rhabditida</taxon>
        <taxon>Tylenchina</taxon>
        <taxon>Panagrolaimomorpha</taxon>
        <taxon>Panagrolaimoidea</taxon>
        <taxon>Panagrolaimidae</taxon>
        <taxon>Panagrolaimus</taxon>
    </lineage>
</organism>
<protein>
    <submittedName>
        <fullName evidence="5">Insulin-like domain-containing protein</fullName>
    </submittedName>
</protein>
<dbReference type="Proteomes" id="UP000887578">
    <property type="component" value="Unplaced"/>
</dbReference>
<dbReference type="PROSITE" id="PS00262">
    <property type="entry name" value="INSULIN"/>
    <property type="match status" value="1"/>
</dbReference>
<dbReference type="CDD" id="cd00101">
    <property type="entry name" value="IlGF_like"/>
    <property type="match status" value="1"/>
</dbReference>
<dbReference type="InterPro" id="IPR022353">
    <property type="entry name" value="Insulin_CS"/>
</dbReference>
<keyword evidence="4" id="KW-1185">Reference proteome</keyword>
<keyword evidence="2 3" id="KW-0732">Signal</keyword>
<evidence type="ECO:0000256" key="1">
    <source>
        <dbReference type="ARBA" id="ARBA00009034"/>
    </source>
</evidence>
<accession>A0A914P319</accession>
<dbReference type="InterPro" id="IPR036438">
    <property type="entry name" value="Insulin-like_sf"/>
</dbReference>
<comment type="similarity">
    <text evidence="1">Belongs to the insulin family.</text>
</comment>
<feature type="signal peptide" evidence="3">
    <location>
        <begin position="1"/>
        <end position="20"/>
    </location>
</feature>
<evidence type="ECO:0000256" key="2">
    <source>
        <dbReference type="ARBA" id="ARBA00022729"/>
    </source>
</evidence>
<dbReference type="Gene3D" id="1.10.100.10">
    <property type="entry name" value="Insulin-like"/>
    <property type="match status" value="1"/>
</dbReference>
<reference evidence="5" key="1">
    <citation type="submission" date="2022-11" db="UniProtKB">
        <authorList>
            <consortium name="WormBaseParasite"/>
        </authorList>
    </citation>
    <scope>IDENTIFICATION</scope>
</reference>